<keyword evidence="2" id="KW-1185">Reference proteome</keyword>
<evidence type="ECO:0008006" key="3">
    <source>
        <dbReference type="Google" id="ProtNLM"/>
    </source>
</evidence>
<dbReference type="AlphaFoldDB" id="A0A8T0S6B9"/>
<comment type="caution">
    <text evidence="1">The sequence shown here is derived from an EMBL/GenBank/DDBJ whole genome shotgun (WGS) entry which is preliminary data.</text>
</comment>
<sequence length="155" mass="17904">MGTPCNDTDALLFAASTEIRIGDGRKISFWHTAWTAGRRPKNIAPDVYSMSTRKNRKLHEALADNQWIRDIALHPTITSHHLQQFVDLWLIVRDVQLSPWVADTIRWKWTSNGEYSAASAYRAQFLGSVKTKLQPLIWKLWAPQKCKFFAWLPIV</sequence>
<evidence type="ECO:0000313" key="2">
    <source>
        <dbReference type="Proteomes" id="UP000823388"/>
    </source>
</evidence>
<protein>
    <recommendedName>
        <fullName evidence="3">Reverse transcriptase zinc-binding domain-containing protein</fullName>
    </recommendedName>
</protein>
<dbReference type="Proteomes" id="UP000823388">
    <property type="component" value="Chromosome 5N"/>
</dbReference>
<organism evidence="1 2">
    <name type="scientific">Panicum virgatum</name>
    <name type="common">Blackwell switchgrass</name>
    <dbReference type="NCBI Taxonomy" id="38727"/>
    <lineage>
        <taxon>Eukaryota</taxon>
        <taxon>Viridiplantae</taxon>
        <taxon>Streptophyta</taxon>
        <taxon>Embryophyta</taxon>
        <taxon>Tracheophyta</taxon>
        <taxon>Spermatophyta</taxon>
        <taxon>Magnoliopsida</taxon>
        <taxon>Liliopsida</taxon>
        <taxon>Poales</taxon>
        <taxon>Poaceae</taxon>
        <taxon>PACMAD clade</taxon>
        <taxon>Panicoideae</taxon>
        <taxon>Panicodae</taxon>
        <taxon>Paniceae</taxon>
        <taxon>Panicinae</taxon>
        <taxon>Panicum</taxon>
        <taxon>Panicum sect. Hiantes</taxon>
    </lineage>
</organism>
<reference evidence="1" key="1">
    <citation type="submission" date="2020-05" db="EMBL/GenBank/DDBJ databases">
        <title>WGS assembly of Panicum virgatum.</title>
        <authorList>
            <person name="Lovell J.T."/>
            <person name="Jenkins J."/>
            <person name="Shu S."/>
            <person name="Juenger T.E."/>
            <person name="Schmutz J."/>
        </authorList>
    </citation>
    <scope>NUCLEOTIDE SEQUENCE</scope>
    <source>
        <strain evidence="1">AP13</strain>
    </source>
</reference>
<proteinExistence type="predicted"/>
<evidence type="ECO:0000313" key="1">
    <source>
        <dbReference type="EMBL" id="KAG2592276.1"/>
    </source>
</evidence>
<gene>
    <name evidence="1" type="ORF">PVAP13_5NG537686</name>
</gene>
<dbReference type="EMBL" id="CM029046">
    <property type="protein sequence ID" value="KAG2592276.1"/>
    <property type="molecule type" value="Genomic_DNA"/>
</dbReference>
<dbReference type="PANTHER" id="PTHR36617:SF8">
    <property type="entry name" value="OS10G0457800 PROTEIN"/>
    <property type="match status" value="1"/>
</dbReference>
<name>A0A8T0S6B9_PANVG</name>
<dbReference type="PANTHER" id="PTHR36617">
    <property type="entry name" value="PROTEIN, PUTATIVE-RELATED"/>
    <property type="match status" value="1"/>
</dbReference>
<accession>A0A8T0S6B9</accession>